<evidence type="ECO:0000256" key="1">
    <source>
        <dbReference type="SAM" id="Phobius"/>
    </source>
</evidence>
<sequence>MLFLLVVGFCGLRYYVGTDFPAYVEYFKSIDAGLVKFQGKEIGYTYLNYVVKYWLGLNFQSVFLLSSLLTFAFLSSALTQTRSVYIYTFGFFLYVFSGFYTQSFNIVRQSLSMAICLYALKYINYREAYKYYSFLLFALLFHTTAIVFFPLYFIYNLKLNRKVLMLSLVAAFLFGNVVLQIITFLLEFFQMRYVEFLSPGEDDLTSGSGLMQYITYFLCLFSIFHLDKIEKKYLIYFKVFYLYVFFNLVFFDFMLGIRAVQGYKLSMIIFIPYMFTLFKGHSRYLIILLCAIYYFGFLKFIMGSSNIIPYDYSFYL</sequence>
<accession>A0A837NRE7</accession>
<reference evidence="2 3" key="1">
    <citation type="submission" date="2015-08" db="EMBL/GenBank/DDBJ databases">
        <title>Draft Genome Sequence of Vibrio splendidus UCD-SED7.</title>
        <authorList>
            <person name="Lee R.D."/>
            <person name="Lang J.M."/>
            <person name="Coil D.A."/>
            <person name="Jospin G."/>
            <person name="Eisen J.A."/>
        </authorList>
    </citation>
    <scope>NUCLEOTIDE SEQUENCE [LARGE SCALE GENOMIC DNA]</scope>
    <source>
        <strain evidence="2 3">UCD-SED7</strain>
    </source>
</reference>
<proteinExistence type="predicted"/>
<dbReference type="EMBL" id="LIZK01000008">
    <property type="protein sequence ID" value="KPL92989.1"/>
    <property type="molecule type" value="Genomic_DNA"/>
</dbReference>
<keyword evidence="1" id="KW-0812">Transmembrane</keyword>
<evidence type="ECO:0000313" key="2">
    <source>
        <dbReference type="EMBL" id="KPL92989.1"/>
    </source>
</evidence>
<organism evidence="2 3">
    <name type="scientific">Vibrio splendidus</name>
    <dbReference type="NCBI Taxonomy" id="29497"/>
    <lineage>
        <taxon>Bacteria</taxon>
        <taxon>Pseudomonadati</taxon>
        <taxon>Pseudomonadota</taxon>
        <taxon>Gammaproteobacteria</taxon>
        <taxon>Vibrionales</taxon>
        <taxon>Vibrionaceae</taxon>
        <taxon>Vibrio</taxon>
    </lineage>
</organism>
<evidence type="ECO:0008006" key="4">
    <source>
        <dbReference type="Google" id="ProtNLM"/>
    </source>
</evidence>
<dbReference type="Pfam" id="PF14897">
    <property type="entry name" value="EpsG"/>
    <property type="match status" value="1"/>
</dbReference>
<feature type="transmembrane region" description="Helical" evidence="1">
    <location>
        <begin position="84"/>
        <end position="103"/>
    </location>
</feature>
<keyword evidence="1" id="KW-0472">Membrane</keyword>
<feature type="transmembrane region" description="Helical" evidence="1">
    <location>
        <begin position="233"/>
        <end position="255"/>
    </location>
</feature>
<feature type="transmembrane region" description="Helical" evidence="1">
    <location>
        <begin position="166"/>
        <end position="189"/>
    </location>
</feature>
<dbReference type="AlphaFoldDB" id="A0A837NRE7"/>
<protein>
    <recommendedName>
        <fullName evidence="4">EpsG family protein</fullName>
    </recommendedName>
</protein>
<feature type="transmembrane region" description="Helical" evidence="1">
    <location>
        <begin position="285"/>
        <end position="308"/>
    </location>
</feature>
<dbReference type="Proteomes" id="UP000050463">
    <property type="component" value="Unassembled WGS sequence"/>
</dbReference>
<feature type="transmembrane region" description="Helical" evidence="1">
    <location>
        <begin position="53"/>
        <end position="72"/>
    </location>
</feature>
<keyword evidence="1" id="KW-1133">Transmembrane helix</keyword>
<evidence type="ECO:0000313" key="3">
    <source>
        <dbReference type="Proteomes" id="UP000050463"/>
    </source>
</evidence>
<feature type="transmembrane region" description="Helical" evidence="1">
    <location>
        <begin position="131"/>
        <end position="154"/>
    </location>
</feature>
<feature type="transmembrane region" description="Helical" evidence="1">
    <location>
        <begin position="261"/>
        <end position="278"/>
    </location>
</feature>
<name>A0A837NRE7_VIBSP</name>
<comment type="caution">
    <text evidence="2">The sequence shown here is derived from an EMBL/GenBank/DDBJ whole genome shotgun (WGS) entry which is preliminary data.</text>
</comment>
<gene>
    <name evidence="2" type="ORF">AN168_17655</name>
</gene>
<dbReference type="InterPro" id="IPR049458">
    <property type="entry name" value="EpsG-like"/>
</dbReference>
<feature type="transmembrane region" description="Helical" evidence="1">
    <location>
        <begin position="209"/>
        <end position="226"/>
    </location>
</feature>